<feature type="compositionally biased region" description="Basic and acidic residues" evidence="1">
    <location>
        <begin position="162"/>
        <end position="176"/>
    </location>
</feature>
<sequence>MHMQRRFPKQKSQRASVSDLSSSGPSSPGPETYAAVAAASAPPDLHTPQHSPRPTLRGALFYVTQRAAGSEARRPPPSRKSVPVPFSGWGGVRSGRGLDEVKGGLNHSLPEALVRRRAPTQHVRGCQPGPAGQGGPPPVSGNVAAKQLPTLTTTFLLRKLRPREGRTAQGHMESEHPGLLQPPTPPHASPSWPGAPSQLG</sequence>
<feature type="compositionally biased region" description="Low complexity" evidence="1">
    <location>
        <begin position="21"/>
        <end position="41"/>
    </location>
</feature>
<gene>
    <name evidence="3" type="primary">LOC103001434</name>
</gene>
<protein>
    <submittedName>
        <fullName evidence="3">Uncharacterized protein LOC103001434</fullName>
    </submittedName>
</protein>
<dbReference type="KEGG" id="bacu:103001434"/>
<evidence type="ECO:0000256" key="1">
    <source>
        <dbReference type="SAM" id="MobiDB-lite"/>
    </source>
</evidence>
<dbReference type="InParanoid" id="A0A384AKH6"/>
<dbReference type="AlphaFoldDB" id="A0A384AKH6"/>
<reference evidence="3" key="1">
    <citation type="submission" date="2025-08" db="UniProtKB">
        <authorList>
            <consortium name="RefSeq"/>
        </authorList>
    </citation>
    <scope>IDENTIFICATION</scope>
</reference>
<dbReference type="RefSeq" id="XP_007187843.2">
    <property type="nucleotide sequence ID" value="XM_007187781.2"/>
</dbReference>
<dbReference type="Proteomes" id="UP001652580">
    <property type="component" value="Chromosome 7"/>
</dbReference>
<dbReference type="GeneID" id="103001434"/>
<name>A0A384AKH6_BALAC</name>
<evidence type="ECO:0000313" key="3">
    <source>
        <dbReference type="RefSeq" id="XP_007187843.2"/>
    </source>
</evidence>
<feature type="region of interest" description="Disordered" evidence="1">
    <location>
        <begin position="1"/>
        <end position="144"/>
    </location>
</feature>
<evidence type="ECO:0000313" key="2">
    <source>
        <dbReference type="Proteomes" id="UP001652580"/>
    </source>
</evidence>
<organism evidence="2 3">
    <name type="scientific">Balaenoptera acutorostrata</name>
    <name type="common">Common minke whale</name>
    <name type="synonym">Balaena rostrata</name>
    <dbReference type="NCBI Taxonomy" id="9767"/>
    <lineage>
        <taxon>Eukaryota</taxon>
        <taxon>Metazoa</taxon>
        <taxon>Chordata</taxon>
        <taxon>Craniata</taxon>
        <taxon>Vertebrata</taxon>
        <taxon>Euteleostomi</taxon>
        <taxon>Mammalia</taxon>
        <taxon>Eutheria</taxon>
        <taxon>Laurasiatheria</taxon>
        <taxon>Artiodactyla</taxon>
        <taxon>Whippomorpha</taxon>
        <taxon>Cetacea</taxon>
        <taxon>Mysticeti</taxon>
        <taxon>Balaenopteridae</taxon>
        <taxon>Balaenoptera</taxon>
    </lineage>
</organism>
<keyword evidence="2" id="KW-1185">Reference proteome</keyword>
<feature type="region of interest" description="Disordered" evidence="1">
    <location>
        <begin position="157"/>
        <end position="200"/>
    </location>
</feature>
<accession>A0A384AKH6</accession>
<feature type="compositionally biased region" description="Basic residues" evidence="1">
    <location>
        <begin position="1"/>
        <end position="12"/>
    </location>
</feature>
<proteinExistence type="predicted"/>